<evidence type="ECO:0000256" key="3">
    <source>
        <dbReference type="ARBA" id="ARBA00022801"/>
    </source>
</evidence>
<dbReference type="AlphaFoldDB" id="X1APP7"/>
<dbReference type="GO" id="GO:0006508">
    <property type="term" value="P:proteolysis"/>
    <property type="evidence" value="ECO:0007669"/>
    <property type="project" value="UniProtKB-KW"/>
</dbReference>
<dbReference type="PROSITE" id="PS00138">
    <property type="entry name" value="SUBTILASE_SER"/>
    <property type="match status" value="1"/>
</dbReference>
<gene>
    <name evidence="6" type="ORF">S01H4_26421</name>
</gene>
<dbReference type="Pfam" id="PF00082">
    <property type="entry name" value="Peptidase_S8"/>
    <property type="match status" value="1"/>
</dbReference>
<comment type="similarity">
    <text evidence="1">Belongs to the peptidase S8 family.</text>
</comment>
<organism evidence="6">
    <name type="scientific">marine sediment metagenome</name>
    <dbReference type="NCBI Taxonomy" id="412755"/>
    <lineage>
        <taxon>unclassified sequences</taxon>
        <taxon>metagenomes</taxon>
        <taxon>ecological metagenomes</taxon>
    </lineage>
</organism>
<dbReference type="GO" id="GO:0004252">
    <property type="term" value="F:serine-type endopeptidase activity"/>
    <property type="evidence" value="ECO:0007669"/>
    <property type="project" value="InterPro"/>
</dbReference>
<evidence type="ECO:0000259" key="5">
    <source>
        <dbReference type="Pfam" id="PF00082"/>
    </source>
</evidence>
<dbReference type="InterPro" id="IPR036852">
    <property type="entry name" value="Peptidase_S8/S53_dom_sf"/>
</dbReference>
<dbReference type="InterPro" id="IPR050131">
    <property type="entry name" value="Peptidase_S8_subtilisin-like"/>
</dbReference>
<feature type="domain" description="Peptidase S8/S53" evidence="5">
    <location>
        <begin position="23"/>
        <end position="172"/>
    </location>
</feature>
<sequence>MKLMDYHCHNQRCGHALGEIEEYVKVAIEKNFGVIFVASAGNDGPGYFTGSTPASGIDVISVGATDDDNELAWFSSWGPTFGYIGYPDVSAPGVNIISTEAADSIISKEERYIGNYFDFSGDADYIPLSGTSMSAPMVSGALAILKDAYPNLTPETARIALIEGASKLSNEDDKDLVKSGAGLINISASLDYLNSISHDYNDTAKVFPDNLPVEPFDLLRFPGERQKFNLT</sequence>
<dbReference type="InterPro" id="IPR000209">
    <property type="entry name" value="Peptidase_S8/S53_dom"/>
</dbReference>
<dbReference type="SUPFAM" id="SSF52743">
    <property type="entry name" value="Subtilisin-like"/>
    <property type="match status" value="1"/>
</dbReference>
<dbReference type="PANTHER" id="PTHR43806:SF11">
    <property type="entry name" value="CEREVISIN-RELATED"/>
    <property type="match status" value="1"/>
</dbReference>
<keyword evidence="2" id="KW-0645">Protease</keyword>
<evidence type="ECO:0000256" key="4">
    <source>
        <dbReference type="ARBA" id="ARBA00022825"/>
    </source>
</evidence>
<dbReference type="EMBL" id="BART01012738">
    <property type="protein sequence ID" value="GAG84740.1"/>
    <property type="molecule type" value="Genomic_DNA"/>
</dbReference>
<evidence type="ECO:0000313" key="6">
    <source>
        <dbReference type="EMBL" id="GAG84740.1"/>
    </source>
</evidence>
<name>X1APP7_9ZZZZ</name>
<protein>
    <recommendedName>
        <fullName evidence="5">Peptidase S8/S53 domain-containing protein</fullName>
    </recommendedName>
</protein>
<evidence type="ECO:0000256" key="1">
    <source>
        <dbReference type="ARBA" id="ARBA00011073"/>
    </source>
</evidence>
<keyword evidence="3" id="KW-0378">Hydrolase</keyword>
<dbReference type="PROSITE" id="PS51892">
    <property type="entry name" value="SUBTILASE"/>
    <property type="match status" value="1"/>
</dbReference>
<evidence type="ECO:0000256" key="2">
    <source>
        <dbReference type="ARBA" id="ARBA00022670"/>
    </source>
</evidence>
<dbReference type="InterPro" id="IPR023828">
    <property type="entry name" value="Peptidase_S8_Ser-AS"/>
</dbReference>
<dbReference type="Gene3D" id="3.40.50.200">
    <property type="entry name" value="Peptidase S8/S53 domain"/>
    <property type="match status" value="1"/>
</dbReference>
<dbReference type="PANTHER" id="PTHR43806">
    <property type="entry name" value="PEPTIDASE S8"/>
    <property type="match status" value="1"/>
</dbReference>
<comment type="caution">
    <text evidence="6">The sequence shown here is derived from an EMBL/GenBank/DDBJ whole genome shotgun (WGS) entry which is preliminary data.</text>
</comment>
<proteinExistence type="inferred from homology"/>
<accession>X1APP7</accession>
<reference evidence="6" key="1">
    <citation type="journal article" date="2014" name="Front. Microbiol.">
        <title>High frequency of phylogenetically diverse reductive dehalogenase-homologous genes in deep subseafloor sedimentary metagenomes.</title>
        <authorList>
            <person name="Kawai M."/>
            <person name="Futagami T."/>
            <person name="Toyoda A."/>
            <person name="Takaki Y."/>
            <person name="Nishi S."/>
            <person name="Hori S."/>
            <person name="Arai W."/>
            <person name="Tsubouchi T."/>
            <person name="Morono Y."/>
            <person name="Uchiyama I."/>
            <person name="Ito T."/>
            <person name="Fujiyama A."/>
            <person name="Inagaki F."/>
            <person name="Takami H."/>
        </authorList>
    </citation>
    <scope>NUCLEOTIDE SEQUENCE</scope>
    <source>
        <strain evidence="6">Expedition CK06-06</strain>
    </source>
</reference>
<feature type="non-terminal residue" evidence="6">
    <location>
        <position position="231"/>
    </location>
</feature>
<keyword evidence="4" id="KW-0720">Serine protease</keyword>